<dbReference type="InterPro" id="IPR011006">
    <property type="entry name" value="CheY-like_superfamily"/>
</dbReference>
<reference evidence="9" key="1">
    <citation type="submission" date="2016-10" db="EMBL/GenBank/DDBJ databases">
        <authorList>
            <person name="Varghese N."/>
            <person name="Submissions S."/>
        </authorList>
    </citation>
    <scope>NUCLEOTIDE SEQUENCE [LARGE SCALE GENOMIC DNA]</scope>
    <source>
        <strain evidence="9">DSM 25329</strain>
    </source>
</reference>
<evidence type="ECO:0000256" key="1">
    <source>
        <dbReference type="ARBA" id="ARBA00022553"/>
    </source>
</evidence>
<dbReference type="OrthoDB" id="9797341at2"/>
<feature type="domain" description="HTH luxR-type" evidence="6">
    <location>
        <begin position="146"/>
        <end position="211"/>
    </location>
</feature>
<dbReference type="SMART" id="SM00448">
    <property type="entry name" value="REC"/>
    <property type="match status" value="1"/>
</dbReference>
<feature type="modified residue" description="4-aspartylphosphate" evidence="5">
    <location>
        <position position="54"/>
    </location>
</feature>
<dbReference type="InterPro" id="IPR001789">
    <property type="entry name" value="Sig_transdc_resp-reg_receiver"/>
</dbReference>
<dbReference type="Pfam" id="PF00072">
    <property type="entry name" value="Response_reg"/>
    <property type="match status" value="1"/>
</dbReference>
<dbReference type="Proteomes" id="UP000198748">
    <property type="component" value="Unassembled WGS sequence"/>
</dbReference>
<evidence type="ECO:0000256" key="5">
    <source>
        <dbReference type="PROSITE-ProRule" id="PRU00169"/>
    </source>
</evidence>
<dbReference type="GO" id="GO:0006355">
    <property type="term" value="P:regulation of DNA-templated transcription"/>
    <property type="evidence" value="ECO:0007669"/>
    <property type="project" value="InterPro"/>
</dbReference>
<dbReference type="InterPro" id="IPR000792">
    <property type="entry name" value="Tscrpt_reg_LuxR_C"/>
</dbReference>
<evidence type="ECO:0000256" key="4">
    <source>
        <dbReference type="ARBA" id="ARBA00023163"/>
    </source>
</evidence>
<dbReference type="SMART" id="SM00421">
    <property type="entry name" value="HTH_LUXR"/>
    <property type="match status" value="1"/>
</dbReference>
<organism evidence="8 9">
    <name type="scientific">Dyadobacter soli</name>
    <dbReference type="NCBI Taxonomy" id="659014"/>
    <lineage>
        <taxon>Bacteria</taxon>
        <taxon>Pseudomonadati</taxon>
        <taxon>Bacteroidota</taxon>
        <taxon>Cytophagia</taxon>
        <taxon>Cytophagales</taxon>
        <taxon>Spirosomataceae</taxon>
        <taxon>Dyadobacter</taxon>
    </lineage>
</organism>
<dbReference type="AlphaFoldDB" id="A0A1G7WT25"/>
<dbReference type="CDD" id="cd17535">
    <property type="entry name" value="REC_NarL-like"/>
    <property type="match status" value="1"/>
</dbReference>
<proteinExistence type="predicted"/>
<dbReference type="PANTHER" id="PTHR43214:SF41">
    <property type="entry name" value="NITRATE_NITRITE RESPONSE REGULATOR PROTEIN NARP"/>
    <property type="match status" value="1"/>
</dbReference>
<dbReference type="PRINTS" id="PR00038">
    <property type="entry name" value="HTHLUXR"/>
</dbReference>
<dbReference type="EMBL" id="FNAN01000022">
    <property type="protein sequence ID" value="SDG75054.1"/>
    <property type="molecule type" value="Genomic_DNA"/>
</dbReference>
<dbReference type="GO" id="GO:0003677">
    <property type="term" value="F:DNA binding"/>
    <property type="evidence" value="ECO:0007669"/>
    <property type="project" value="UniProtKB-KW"/>
</dbReference>
<keyword evidence="3" id="KW-0238">DNA-binding</keyword>
<dbReference type="PANTHER" id="PTHR43214">
    <property type="entry name" value="TWO-COMPONENT RESPONSE REGULATOR"/>
    <property type="match status" value="1"/>
</dbReference>
<dbReference type="InterPro" id="IPR058245">
    <property type="entry name" value="NreC/VraR/RcsB-like_REC"/>
</dbReference>
<dbReference type="GO" id="GO:0000160">
    <property type="term" value="P:phosphorelay signal transduction system"/>
    <property type="evidence" value="ECO:0007669"/>
    <property type="project" value="InterPro"/>
</dbReference>
<keyword evidence="1 5" id="KW-0597">Phosphoprotein</keyword>
<protein>
    <submittedName>
        <fullName evidence="8">Two component transcriptional regulator, LuxR family</fullName>
    </submittedName>
</protein>
<keyword evidence="9" id="KW-1185">Reference proteome</keyword>
<dbReference type="CDD" id="cd06170">
    <property type="entry name" value="LuxR_C_like"/>
    <property type="match status" value="1"/>
</dbReference>
<dbReference type="SUPFAM" id="SSF52172">
    <property type="entry name" value="CheY-like"/>
    <property type="match status" value="1"/>
</dbReference>
<feature type="domain" description="Response regulatory" evidence="7">
    <location>
        <begin position="2"/>
        <end position="119"/>
    </location>
</feature>
<dbReference type="SUPFAM" id="SSF46894">
    <property type="entry name" value="C-terminal effector domain of the bipartite response regulators"/>
    <property type="match status" value="1"/>
</dbReference>
<dbReference type="RefSeq" id="WP_090156781.1">
    <property type="nucleotide sequence ID" value="NZ_FNAN01000022.1"/>
</dbReference>
<evidence type="ECO:0000259" key="6">
    <source>
        <dbReference type="PROSITE" id="PS50043"/>
    </source>
</evidence>
<name>A0A1G7WT25_9BACT</name>
<keyword evidence="4" id="KW-0804">Transcription</keyword>
<evidence type="ECO:0000256" key="3">
    <source>
        <dbReference type="ARBA" id="ARBA00023125"/>
    </source>
</evidence>
<evidence type="ECO:0000259" key="7">
    <source>
        <dbReference type="PROSITE" id="PS50110"/>
    </source>
</evidence>
<gene>
    <name evidence="8" type="ORF">SAMN04487996_122157</name>
</gene>
<dbReference type="PROSITE" id="PS50043">
    <property type="entry name" value="HTH_LUXR_2"/>
    <property type="match status" value="1"/>
</dbReference>
<dbReference type="Gene3D" id="3.40.50.2300">
    <property type="match status" value="1"/>
</dbReference>
<dbReference type="STRING" id="659014.SAMN04487996_122157"/>
<sequence>MRILIAEDHRIVLDSLYLLLSSMKGVEVVSKHTNGRQVLTALEVEPGIDLVVSDLQMPIMGGIELTLKMRERFPHVKICLLTVADQPDAIKEAIRAGADGYVLKSADRDELETSINMIMNGTRFYSEKVLMTLANEATLDFAMEVDKPQQISITKRELEVLKLIAQEYSGTQIAEKLFIGPTTVETHRKHLMQKLGVQSTIGLVKYALKFHII</sequence>
<evidence type="ECO:0000313" key="9">
    <source>
        <dbReference type="Proteomes" id="UP000198748"/>
    </source>
</evidence>
<evidence type="ECO:0000313" key="8">
    <source>
        <dbReference type="EMBL" id="SDG75054.1"/>
    </source>
</evidence>
<keyword evidence="2" id="KW-0805">Transcription regulation</keyword>
<evidence type="ECO:0000256" key="2">
    <source>
        <dbReference type="ARBA" id="ARBA00023015"/>
    </source>
</evidence>
<accession>A0A1G7WT25</accession>
<dbReference type="InterPro" id="IPR039420">
    <property type="entry name" value="WalR-like"/>
</dbReference>
<dbReference type="Pfam" id="PF00196">
    <property type="entry name" value="GerE"/>
    <property type="match status" value="1"/>
</dbReference>
<dbReference type="PROSITE" id="PS50110">
    <property type="entry name" value="RESPONSE_REGULATORY"/>
    <property type="match status" value="1"/>
</dbReference>
<dbReference type="InterPro" id="IPR016032">
    <property type="entry name" value="Sig_transdc_resp-reg_C-effctor"/>
</dbReference>